<evidence type="ECO:0000313" key="3">
    <source>
        <dbReference type="Proteomes" id="UP000007882"/>
    </source>
</evidence>
<reference evidence="2 3" key="1">
    <citation type="submission" date="2012-02" db="EMBL/GenBank/DDBJ databases">
        <title>Complete genome sequence of Actinoplanes missouriensis 431 (= NBRC 102363).</title>
        <authorList>
            <person name="Ohnishi Y."/>
            <person name="Ishikawa J."/>
            <person name="Sekine M."/>
            <person name="Hosoyama A."/>
            <person name="Harada T."/>
            <person name="Narita H."/>
            <person name="Hata T."/>
            <person name="Konno Y."/>
            <person name="Tutikane K."/>
            <person name="Fujita N."/>
            <person name="Horinouchi S."/>
            <person name="Hayakawa M."/>
        </authorList>
    </citation>
    <scope>NUCLEOTIDE SEQUENCE [LARGE SCALE GENOMIC DNA]</scope>
    <source>
        <strain evidence="3">ATCC 14538 / DSM 43046 / CBS 188.64 / JCM 3121 / NBRC 102363 / NCIMB 12654 / NRRL B-3342 / UNCC 431</strain>
    </source>
</reference>
<evidence type="ECO:0000313" key="2">
    <source>
        <dbReference type="EMBL" id="BAL85480.1"/>
    </source>
</evidence>
<name>I0GXJ3_ACTM4</name>
<protein>
    <submittedName>
        <fullName evidence="2">Uncharacterized protein</fullName>
    </submittedName>
</protein>
<dbReference type="AlphaFoldDB" id="I0GXJ3"/>
<dbReference type="PATRIC" id="fig|512565.3.peg.261"/>
<organism evidence="2 3">
    <name type="scientific">Actinoplanes missouriensis (strain ATCC 14538 / DSM 43046 / CBS 188.64 / JCM 3121 / NBRC 102363 / NCIMB 12654 / NRRL B-3342 / UNCC 431)</name>
    <dbReference type="NCBI Taxonomy" id="512565"/>
    <lineage>
        <taxon>Bacteria</taxon>
        <taxon>Bacillati</taxon>
        <taxon>Actinomycetota</taxon>
        <taxon>Actinomycetes</taxon>
        <taxon>Micromonosporales</taxon>
        <taxon>Micromonosporaceae</taxon>
        <taxon>Actinoplanes</taxon>
    </lineage>
</organism>
<evidence type="ECO:0000256" key="1">
    <source>
        <dbReference type="SAM" id="MobiDB-lite"/>
    </source>
</evidence>
<gene>
    <name evidence="2" type="ordered locus">AMIS_2600</name>
</gene>
<accession>I0GXJ3</accession>
<feature type="region of interest" description="Disordered" evidence="1">
    <location>
        <begin position="46"/>
        <end position="73"/>
    </location>
</feature>
<keyword evidence="3" id="KW-1185">Reference proteome</keyword>
<dbReference type="EMBL" id="AP012319">
    <property type="protein sequence ID" value="BAL85480.1"/>
    <property type="molecule type" value="Genomic_DNA"/>
</dbReference>
<dbReference type="Proteomes" id="UP000007882">
    <property type="component" value="Chromosome"/>
</dbReference>
<dbReference type="OrthoDB" id="3402009at2"/>
<dbReference type="HOGENOM" id="CLU_1288111_0_0_11"/>
<dbReference type="RefSeq" id="WP_014440380.1">
    <property type="nucleotide sequence ID" value="NC_017093.1"/>
</dbReference>
<dbReference type="eggNOG" id="ENOG50342IR">
    <property type="taxonomic scope" value="Bacteria"/>
</dbReference>
<proteinExistence type="predicted"/>
<dbReference type="KEGG" id="ams:AMIS_2600"/>
<dbReference type="STRING" id="512565.AMIS_2600"/>
<sequence>MTNQHHQLRASAALHTLEAALAALDDRVDDEYRAIRAEQAARYEPLKSPTFGRRHALGGHGDPTGDAAGTVGTTRPNRYAELRTEVQEQLLNVSRHVPRTGYVAHPVRDLEAAIPAMSPRAADRARLWFDRIDGRIRRQLRIAHDRQLVPRIPCPDCDTTGLIMRLSPPLDARVIECTTCGSAWPRSEVLGGVSA</sequence>